<reference evidence="8 9" key="2">
    <citation type="submission" date="2018-06" db="EMBL/GenBank/DDBJ databases">
        <title>Metagenomic assembly of (sub)arctic Cyanobacteria and their associated microbiome from non-axenic cultures.</title>
        <authorList>
            <person name="Baurain D."/>
        </authorList>
    </citation>
    <scope>NUCLEOTIDE SEQUENCE [LARGE SCALE GENOMIC DNA]</scope>
    <source>
        <strain evidence="8">ULC027bin1</strain>
    </source>
</reference>
<keyword evidence="5 6" id="KW-0472">Membrane</keyword>
<evidence type="ECO:0000313" key="9">
    <source>
        <dbReference type="Proteomes" id="UP000249794"/>
    </source>
</evidence>
<evidence type="ECO:0000256" key="6">
    <source>
        <dbReference type="SAM" id="Phobius"/>
    </source>
</evidence>
<keyword evidence="4 6" id="KW-1133">Transmembrane helix</keyword>
<protein>
    <recommendedName>
        <fullName evidence="7">DUF202 domain-containing protein</fullName>
    </recommendedName>
</protein>
<evidence type="ECO:0000256" key="3">
    <source>
        <dbReference type="ARBA" id="ARBA00022692"/>
    </source>
</evidence>
<dbReference type="InterPro" id="IPR052053">
    <property type="entry name" value="IM_YidH-like"/>
</dbReference>
<keyword evidence="3 6" id="KW-0812">Transmembrane</keyword>
<evidence type="ECO:0000259" key="7">
    <source>
        <dbReference type="Pfam" id="PF02656"/>
    </source>
</evidence>
<comment type="subcellular location">
    <subcellularLocation>
        <location evidence="1">Cell membrane</location>
        <topology evidence="1">Multi-pass membrane protein</topology>
    </subcellularLocation>
</comment>
<name>A0A2W4XZM6_9CYAN</name>
<dbReference type="InterPro" id="IPR003807">
    <property type="entry name" value="DUF202"/>
</dbReference>
<feature type="transmembrane region" description="Helical" evidence="6">
    <location>
        <begin position="110"/>
        <end position="131"/>
    </location>
</feature>
<feature type="transmembrane region" description="Helical" evidence="6">
    <location>
        <begin position="28"/>
        <end position="50"/>
    </location>
</feature>
<comment type="caution">
    <text evidence="8">The sequence shown here is derived from an EMBL/GenBank/DDBJ whole genome shotgun (WGS) entry which is preliminary data.</text>
</comment>
<evidence type="ECO:0000313" key="8">
    <source>
        <dbReference type="EMBL" id="PZO59979.1"/>
    </source>
</evidence>
<evidence type="ECO:0000256" key="5">
    <source>
        <dbReference type="ARBA" id="ARBA00023136"/>
    </source>
</evidence>
<reference evidence="9" key="1">
    <citation type="submission" date="2018-04" db="EMBL/GenBank/DDBJ databases">
        <authorList>
            <person name="Cornet L."/>
        </authorList>
    </citation>
    <scope>NUCLEOTIDE SEQUENCE [LARGE SCALE GENOMIC DNA]</scope>
</reference>
<accession>A0A2W4XZM6</accession>
<dbReference type="Pfam" id="PF02656">
    <property type="entry name" value="DUF202"/>
    <property type="match status" value="1"/>
</dbReference>
<dbReference type="Proteomes" id="UP000249794">
    <property type="component" value="Unassembled WGS sequence"/>
</dbReference>
<feature type="transmembrane region" description="Helical" evidence="6">
    <location>
        <begin position="71"/>
        <end position="90"/>
    </location>
</feature>
<dbReference type="AlphaFoldDB" id="A0A2W4XZM6"/>
<dbReference type="PANTHER" id="PTHR34187:SF2">
    <property type="entry name" value="DUF202 DOMAIN-CONTAINING PROTEIN"/>
    <property type="match status" value="1"/>
</dbReference>
<evidence type="ECO:0000256" key="1">
    <source>
        <dbReference type="ARBA" id="ARBA00004651"/>
    </source>
</evidence>
<evidence type="ECO:0000256" key="4">
    <source>
        <dbReference type="ARBA" id="ARBA00022989"/>
    </source>
</evidence>
<proteinExistence type="predicted"/>
<evidence type="ECO:0000256" key="2">
    <source>
        <dbReference type="ARBA" id="ARBA00022475"/>
    </source>
</evidence>
<feature type="domain" description="DUF202" evidence="7">
    <location>
        <begin position="17"/>
        <end position="95"/>
    </location>
</feature>
<dbReference type="PANTHER" id="PTHR34187">
    <property type="entry name" value="FGR18P"/>
    <property type="match status" value="1"/>
</dbReference>
<keyword evidence="2" id="KW-1003">Cell membrane</keyword>
<dbReference type="GO" id="GO:0005886">
    <property type="term" value="C:plasma membrane"/>
    <property type="evidence" value="ECO:0007669"/>
    <property type="project" value="UniProtKB-SubCell"/>
</dbReference>
<dbReference type="EMBL" id="QBMP01000014">
    <property type="protein sequence ID" value="PZO59979.1"/>
    <property type="molecule type" value="Genomic_DNA"/>
</dbReference>
<gene>
    <name evidence="8" type="ORF">DCF15_02800</name>
</gene>
<sequence>MSQLPKPDRQPKIDRQREHQANERTFLAWLRTSIALIGFGFAIARFGIFLKQIGAVANQPIEATHSVLNSQTLGVSLVVIGVIVIGLAAWRYGVTFQQIEQNSYRPNPWMVWTMTAVVMLLGILTIPILLIRAFDIPVPRSPATGTSQSAPP</sequence>
<organism evidence="8 9">
    <name type="scientific">Phormidesmis priestleyi</name>
    <dbReference type="NCBI Taxonomy" id="268141"/>
    <lineage>
        <taxon>Bacteria</taxon>
        <taxon>Bacillati</taxon>
        <taxon>Cyanobacteriota</taxon>
        <taxon>Cyanophyceae</taxon>
        <taxon>Leptolyngbyales</taxon>
        <taxon>Leptolyngbyaceae</taxon>
        <taxon>Phormidesmis</taxon>
    </lineage>
</organism>